<comment type="caution">
    <text evidence="2">The sequence shown here is derived from an EMBL/GenBank/DDBJ whole genome shotgun (WGS) entry which is preliminary data.</text>
</comment>
<dbReference type="AlphaFoldDB" id="A0A271IWZ1"/>
<proteinExistence type="predicted"/>
<evidence type="ECO:0000313" key="3">
    <source>
        <dbReference type="Proteomes" id="UP000216339"/>
    </source>
</evidence>
<dbReference type="Proteomes" id="UP000216339">
    <property type="component" value="Unassembled WGS sequence"/>
</dbReference>
<reference evidence="2 3" key="1">
    <citation type="submission" date="2016-11" db="EMBL/GenBank/DDBJ databases">
        <title>Study of marine rhodopsin-containing bacteria.</title>
        <authorList>
            <person name="Yoshizawa S."/>
            <person name="Kumagai Y."/>
            <person name="Kogure K."/>
        </authorList>
    </citation>
    <scope>NUCLEOTIDE SEQUENCE [LARGE SCALE GENOMIC DNA]</scope>
    <source>
        <strain evidence="2 3">SAORIC-28</strain>
    </source>
</reference>
<name>A0A271IWZ1_9BACT</name>
<gene>
    <name evidence="2" type="ORF">BSZ37_04560</name>
</gene>
<protein>
    <recommendedName>
        <fullName evidence="4">Flagellar biosynthesis protein</fullName>
    </recommendedName>
</protein>
<keyword evidence="3" id="KW-1185">Reference proteome</keyword>
<evidence type="ECO:0008006" key="4">
    <source>
        <dbReference type="Google" id="ProtNLM"/>
    </source>
</evidence>
<dbReference type="EMBL" id="MQWD01000001">
    <property type="protein sequence ID" value="PAP75761.1"/>
    <property type="molecule type" value="Genomic_DNA"/>
</dbReference>
<evidence type="ECO:0000256" key="1">
    <source>
        <dbReference type="SAM" id="MobiDB-lite"/>
    </source>
</evidence>
<dbReference type="OrthoDB" id="165650at2"/>
<accession>A0A271IWZ1</accession>
<organism evidence="2 3">
    <name type="scientific">Rubrivirga marina</name>
    <dbReference type="NCBI Taxonomy" id="1196024"/>
    <lineage>
        <taxon>Bacteria</taxon>
        <taxon>Pseudomonadati</taxon>
        <taxon>Rhodothermota</taxon>
        <taxon>Rhodothermia</taxon>
        <taxon>Rhodothermales</taxon>
        <taxon>Rubricoccaceae</taxon>
        <taxon>Rubrivirga</taxon>
    </lineage>
</organism>
<dbReference type="InterPro" id="IPR013367">
    <property type="entry name" value="Flagellar_put"/>
</dbReference>
<dbReference type="RefSeq" id="WP_095509405.1">
    <property type="nucleotide sequence ID" value="NZ_MQWD01000001.1"/>
</dbReference>
<evidence type="ECO:0000313" key="2">
    <source>
        <dbReference type="EMBL" id="PAP75761.1"/>
    </source>
</evidence>
<dbReference type="Pfam" id="PF12611">
    <property type="entry name" value="Flagellar_put"/>
    <property type="match status" value="1"/>
</dbReference>
<sequence length="123" mass="12730">MTVQQIAGRVTLPPAPPATPGAAPSRGPAFADLLERAAGRPVALSAHAAERLGDRGIEFSDALQTRIAEALDTLDAKGARDAVLLGPDAAFVVNVPNRTVVTALAPDEMRDRAVTQIDSALLL</sequence>
<feature type="region of interest" description="Disordered" evidence="1">
    <location>
        <begin position="1"/>
        <end position="28"/>
    </location>
</feature>